<dbReference type="OrthoDB" id="7426653at2"/>
<reference evidence="2 3" key="1">
    <citation type="journal article" date="2015" name="Int. J. Syst. Evol. Microbiol.">
        <title>Erythrobacter atlanticus sp. nov., a bacterium from ocean sediment able to degrade polycyclic aromatic hydrocarbons.</title>
        <authorList>
            <person name="Zhuang L."/>
            <person name="Liu Y."/>
            <person name="Wang L."/>
            <person name="Wang W."/>
            <person name="Shao Z."/>
        </authorList>
    </citation>
    <scope>NUCLEOTIDE SEQUENCE [LARGE SCALE GENOMIC DNA]</scope>
    <source>
        <strain evidence="3">s21-N3</strain>
    </source>
</reference>
<sequence>MMRLLLLLSLLALAAPLNARDSLGVFGEWGAFRDPDTPRCYAIAEAQESRARRDYQPYSSVGNWPARNLRSQVHFKLSRHLSDTPRVRLAIGAARFNLVAGAGDAWAVDAATDTAIVAAMRAAGRMSISAIDNRGNRFTDRYSLDGAATAIDAAGVGCTRSRQAR</sequence>
<proteinExistence type="predicted"/>
<dbReference type="AlphaFoldDB" id="A0A0H4VXQ3"/>
<evidence type="ECO:0000256" key="1">
    <source>
        <dbReference type="SAM" id="SignalP"/>
    </source>
</evidence>
<feature type="chain" id="PRO_5005211276" evidence="1">
    <location>
        <begin position="20"/>
        <end position="165"/>
    </location>
</feature>
<dbReference type="InterPro" id="IPR038696">
    <property type="entry name" value="IalB_sf"/>
</dbReference>
<dbReference type="EMBL" id="CP011310">
    <property type="protein sequence ID" value="AKQ41903.1"/>
    <property type="molecule type" value="Genomic_DNA"/>
</dbReference>
<feature type="signal peptide" evidence="1">
    <location>
        <begin position="1"/>
        <end position="19"/>
    </location>
</feature>
<evidence type="ECO:0000313" key="2">
    <source>
        <dbReference type="EMBL" id="AKQ41903.1"/>
    </source>
</evidence>
<dbReference type="RefSeq" id="WP_048885416.1">
    <property type="nucleotide sequence ID" value="NZ_CP011310.1"/>
</dbReference>
<accession>A0A0H4VXQ3</accession>
<keyword evidence="1" id="KW-0732">Signal</keyword>
<keyword evidence="3" id="KW-1185">Reference proteome</keyword>
<gene>
    <name evidence="2" type="ORF">CP97_07475</name>
</gene>
<protein>
    <submittedName>
        <fullName evidence="2">Uncharacterized protein</fullName>
    </submittedName>
</protein>
<name>A0A0H4VXQ3_9SPHN</name>
<dbReference type="Gene3D" id="2.60.40.1880">
    <property type="entry name" value="Invasion associated locus B (IalB) protein"/>
    <property type="match status" value="1"/>
</dbReference>
<dbReference type="Proteomes" id="UP000059113">
    <property type="component" value="Chromosome"/>
</dbReference>
<dbReference type="KEGG" id="ery:CP97_07475"/>
<evidence type="ECO:0000313" key="3">
    <source>
        <dbReference type="Proteomes" id="UP000059113"/>
    </source>
</evidence>
<organism evidence="2 3">
    <name type="scientific">Aurantiacibacter atlanticus</name>
    <dbReference type="NCBI Taxonomy" id="1648404"/>
    <lineage>
        <taxon>Bacteria</taxon>
        <taxon>Pseudomonadati</taxon>
        <taxon>Pseudomonadota</taxon>
        <taxon>Alphaproteobacteria</taxon>
        <taxon>Sphingomonadales</taxon>
        <taxon>Erythrobacteraceae</taxon>
        <taxon>Aurantiacibacter</taxon>
    </lineage>
</organism>
<reference evidence="3" key="2">
    <citation type="submission" date="2015-04" db="EMBL/GenBank/DDBJ databases">
        <title>The complete genome sequence of Erythrobacter sp. s21-N3.</title>
        <authorList>
            <person name="Zhuang L."/>
            <person name="Liu Y."/>
            <person name="Shao Z."/>
        </authorList>
    </citation>
    <scope>NUCLEOTIDE SEQUENCE [LARGE SCALE GENOMIC DNA]</scope>
    <source>
        <strain evidence="3">s21-N3</strain>
    </source>
</reference>
<dbReference type="PATRIC" id="fig|1648404.4.peg.1558"/>
<dbReference type="STRING" id="1648404.CP97_07475"/>